<name>D2H844_AILME</name>
<reference evidence="2" key="1">
    <citation type="journal article" date="2010" name="Nature">
        <title>The sequence and de novo assembly of the giant panda genome.</title>
        <authorList>
            <person name="Li R."/>
            <person name="Fan W."/>
            <person name="Tian G."/>
            <person name="Zhu H."/>
            <person name="He L."/>
            <person name="Cai J."/>
            <person name="Huang Q."/>
            <person name="Cai Q."/>
            <person name="Li B."/>
            <person name="Bai Y."/>
            <person name="Zhang Z."/>
            <person name="Zhang Y."/>
            <person name="Wang W."/>
            <person name="Li J."/>
            <person name="Wei F."/>
            <person name="Li H."/>
            <person name="Jian M."/>
            <person name="Li J."/>
            <person name="Zhang Z."/>
            <person name="Nielsen R."/>
            <person name="Li D."/>
            <person name="Gu W."/>
            <person name="Yang Z."/>
            <person name="Xuan Z."/>
            <person name="Ryder O.A."/>
            <person name="Leung F.C."/>
            <person name="Zhou Y."/>
            <person name="Cao J."/>
            <person name="Sun X."/>
            <person name="Fu Y."/>
            <person name="Fang X."/>
            <person name="Guo X."/>
            <person name="Wang B."/>
            <person name="Hou R."/>
            <person name="Shen F."/>
            <person name="Mu B."/>
            <person name="Ni P."/>
            <person name="Lin R."/>
            <person name="Qian W."/>
            <person name="Wang G."/>
            <person name="Yu C."/>
            <person name="Nie W."/>
            <person name="Wang J."/>
            <person name="Wu Z."/>
            <person name="Liang H."/>
            <person name="Min J."/>
            <person name="Wu Q."/>
            <person name="Cheng S."/>
            <person name="Ruan J."/>
            <person name="Wang M."/>
            <person name="Shi Z."/>
            <person name="Wen M."/>
            <person name="Liu B."/>
            <person name="Ren X."/>
            <person name="Zheng H."/>
            <person name="Dong D."/>
            <person name="Cook K."/>
            <person name="Shan G."/>
            <person name="Zhang H."/>
            <person name="Kosiol C."/>
            <person name="Xie X."/>
            <person name="Lu Z."/>
            <person name="Zheng H."/>
            <person name="Li Y."/>
            <person name="Steiner C.C."/>
            <person name="Lam T.T."/>
            <person name="Lin S."/>
            <person name="Zhang Q."/>
            <person name="Li G."/>
            <person name="Tian J."/>
            <person name="Gong T."/>
            <person name="Liu H."/>
            <person name="Zhang D."/>
            <person name="Fang L."/>
            <person name="Ye C."/>
            <person name="Zhang J."/>
            <person name="Hu W."/>
            <person name="Xu A."/>
            <person name="Ren Y."/>
            <person name="Zhang G."/>
            <person name="Bruford M.W."/>
            <person name="Li Q."/>
            <person name="Ma L."/>
            <person name="Guo Y."/>
            <person name="An N."/>
            <person name="Hu Y."/>
            <person name="Zheng Y."/>
            <person name="Shi Y."/>
            <person name="Li Z."/>
            <person name="Liu Q."/>
            <person name="Chen Y."/>
            <person name="Zhao J."/>
            <person name="Qu N."/>
            <person name="Zhao S."/>
            <person name="Tian F."/>
            <person name="Wang X."/>
            <person name="Wang H."/>
            <person name="Xu L."/>
            <person name="Liu X."/>
            <person name="Vinar T."/>
            <person name="Wang Y."/>
            <person name="Lam T.W."/>
            <person name="Yiu S.M."/>
            <person name="Liu S."/>
            <person name="Zhang H."/>
            <person name="Li D."/>
            <person name="Huang Y."/>
            <person name="Wang X."/>
            <person name="Yang G."/>
            <person name="Jiang Z."/>
            <person name="Wang J."/>
            <person name="Qin N."/>
            <person name="Li L."/>
            <person name="Li J."/>
            <person name="Bolund L."/>
            <person name="Kristiansen K."/>
            <person name="Wong G.K."/>
            <person name="Olson M."/>
            <person name="Zhang X."/>
            <person name="Li S."/>
            <person name="Yang H."/>
            <person name="Wang J."/>
            <person name="Wang J."/>
        </authorList>
    </citation>
    <scope>NUCLEOTIDE SEQUENCE [LARGE SCALE GENOMIC DNA]</scope>
</reference>
<feature type="compositionally biased region" description="Polar residues" evidence="1">
    <location>
        <begin position="679"/>
        <end position="701"/>
    </location>
</feature>
<feature type="region of interest" description="Disordered" evidence="1">
    <location>
        <begin position="664"/>
        <end position="701"/>
    </location>
</feature>
<feature type="compositionally biased region" description="Pro residues" evidence="1">
    <location>
        <begin position="251"/>
        <end position="262"/>
    </location>
</feature>
<feature type="region of interest" description="Disordered" evidence="1">
    <location>
        <begin position="501"/>
        <end position="522"/>
    </location>
</feature>
<gene>
    <name evidence="2" type="ORF">PANDA_006380</name>
</gene>
<organism evidence="2">
    <name type="scientific">Ailuropoda melanoleuca</name>
    <name type="common">Giant panda</name>
    <dbReference type="NCBI Taxonomy" id="9646"/>
    <lineage>
        <taxon>Eukaryota</taxon>
        <taxon>Metazoa</taxon>
        <taxon>Chordata</taxon>
        <taxon>Craniata</taxon>
        <taxon>Vertebrata</taxon>
        <taxon>Euteleostomi</taxon>
        <taxon>Mammalia</taxon>
        <taxon>Eutheria</taxon>
        <taxon>Laurasiatheria</taxon>
        <taxon>Carnivora</taxon>
        <taxon>Caniformia</taxon>
        <taxon>Ursidae</taxon>
        <taxon>Ailuropoda</taxon>
    </lineage>
</organism>
<accession>D2H844</accession>
<protein>
    <recommendedName>
        <fullName evidence="3">GRB10 interacting GYF protein 2</fullName>
    </recommendedName>
</protein>
<feature type="compositionally biased region" description="Basic and acidic residues" evidence="1">
    <location>
        <begin position="194"/>
        <end position="208"/>
    </location>
</feature>
<dbReference type="InterPro" id="IPR051640">
    <property type="entry name" value="GRB10-interact_GYF"/>
</dbReference>
<dbReference type="PANTHER" id="PTHR14445:SF38">
    <property type="entry name" value="GRB10-INTERACTING GYF PROTEIN 2"/>
    <property type="match status" value="1"/>
</dbReference>
<dbReference type="GO" id="GO:0005829">
    <property type="term" value="C:cytosol"/>
    <property type="evidence" value="ECO:0007669"/>
    <property type="project" value="TreeGrafter"/>
</dbReference>
<feature type="region of interest" description="Disordered" evidence="1">
    <location>
        <begin position="112"/>
        <end position="287"/>
    </location>
</feature>
<dbReference type="GO" id="GO:1990635">
    <property type="term" value="C:proximal dendrite"/>
    <property type="evidence" value="ECO:0007669"/>
    <property type="project" value="TreeGrafter"/>
</dbReference>
<evidence type="ECO:0000256" key="1">
    <source>
        <dbReference type="SAM" id="MobiDB-lite"/>
    </source>
</evidence>
<feature type="region of interest" description="Disordered" evidence="1">
    <location>
        <begin position="1"/>
        <end position="21"/>
    </location>
</feature>
<feature type="region of interest" description="Disordered" evidence="1">
    <location>
        <begin position="613"/>
        <end position="650"/>
    </location>
</feature>
<feature type="region of interest" description="Disordered" evidence="1">
    <location>
        <begin position="573"/>
        <end position="592"/>
    </location>
</feature>
<dbReference type="GO" id="GO:0031982">
    <property type="term" value="C:vesicle"/>
    <property type="evidence" value="ECO:0007669"/>
    <property type="project" value="TreeGrafter"/>
</dbReference>
<dbReference type="InParanoid" id="D2H844"/>
<feature type="region of interest" description="Disordered" evidence="1">
    <location>
        <begin position="389"/>
        <end position="449"/>
    </location>
</feature>
<feature type="compositionally biased region" description="Basic and acidic residues" evidence="1">
    <location>
        <begin position="139"/>
        <end position="164"/>
    </location>
</feature>
<feature type="compositionally biased region" description="Basic and acidic residues" evidence="1">
    <location>
        <begin position="113"/>
        <end position="130"/>
    </location>
</feature>
<feature type="compositionally biased region" description="Polar residues" evidence="1">
    <location>
        <begin position="580"/>
        <end position="592"/>
    </location>
</feature>
<dbReference type="GO" id="GO:0048009">
    <property type="term" value="P:insulin-like growth factor receptor signaling pathway"/>
    <property type="evidence" value="ECO:0007669"/>
    <property type="project" value="TreeGrafter"/>
</dbReference>
<feature type="compositionally biased region" description="Low complexity" evidence="1">
    <location>
        <begin position="743"/>
        <end position="757"/>
    </location>
</feature>
<sequence length="869" mass="101432">MLDGRPNFEEGGPTSVGRKHEFIRSESENWRIFREEQNGEDEDGGWREHMERRRRFEFDFRDRDDERGYRRVRSGSGSIDEDRDSLPEWCLEDAEEEMGTFDSSGAFLSLKKVQKEPIPEEQEMDFRPVEEGGECSDSESSHNEEAKEPDKTNRKEGEKTDRVGVEASEETSQTSSSSARPSTPSDHQPQEAPQFERKEELQTEQTEKAEEESQTETSLPTKVPSRGDEMVPDVQQPLSQIPSDTASPLLILPPPVPNPSPALRPVETPVVGAPGMGSVSTEPDDEEGLKHLEQGELDQERLTRQQELTALYQMQHLQYQQFLIQISDQNIIPSVTRSVSVPDTGSIWELQPTASQPTVWEGGSVWDLPLDTTTPGPALEQLQQMEKAKAAKLEQERREAEMRAKREEEERKRQEELRRQQEEILRRQQEEERKRREEEELARRKQEEALRRQREQEIALRRQREEEERQQQEEALRRLEERRREEEERRKQEELLRKQEEEAAKWAREEEEAQRRLEENRLRMEEEAARLRHEEEERKRKELELQRQKELMRQRQQQQEALRRLQQQQQQQQLAQMKLPSSSTWGQQSNTTACQSQATLSLAEIQKLEEERERQLREEQRRQQRELMKALQQQQQQQQKLSGWGNVSKPAGTAKSLLEIQQEEARQMQKQQQQQHQQPNRARNNTHSNLHTSIGNSVWGSINTGPPNQWASDLVSSIWSNADTKNSNMGFWDDAVKEVGPRNSTNKNKNNASLSKSVGVSNRQNKKVEEEEKLLKLFQGVNKAQDGFTQWCEQMLHALNTANNLDVPTFVSFLKEVESPYEVHDYIRAYLGDTSEAKEFAKQFLERRFSVNASSERLNMGEIETLDDY</sequence>
<dbReference type="PANTHER" id="PTHR14445">
    <property type="entry name" value="GRB10 INTERACTING GYF PROTEIN"/>
    <property type="match status" value="1"/>
</dbReference>
<evidence type="ECO:0000313" key="2">
    <source>
        <dbReference type="EMBL" id="EFB20653.1"/>
    </source>
</evidence>
<dbReference type="EMBL" id="GL192569">
    <property type="protein sequence ID" value="EFB20653.1"/>
    <property type="molecule type" value="Genomic_DNA"/>
</dbReference>
<feature type="compositionally biased region" description="Low complexity" evidence="1">
    <location>
        <begin position="668"/>
        <end position="678"/>
    </location>
</feature>
<feature type="compositionally biased region" description="Polar residues" evidence="1">
    <location>
        <begin position="236"/>
        <end position="246"/>
    </location>
</feature>
<feature type="region of interest" description="Disordered" evidence="1">
    <location>
        <begin position="737"/>
        <end position="765"/>
    </location>
</feature>
<dbReference type="AlphaFoldDB" id="D2H844"/>
<proteinExistence type="predicted"/>
<feature type="compositionally biased region" description="Basic and acidic residues" evidence="1">
    <location>
        <begin position="613"/>
        <end position="628"/>
    </location>
</feature>
<evidence type="ECO:0008006" key="3">
    <source>
        <dbReference type="Google" id="ProtNLM"/>
    </source>
</evidence>
<dbReference type="GO" id="GO:0043204">
    <property type="term" value="C:perikaryon"/>
    <property type="evidence" value="ECO:0007669"/>
    <property type="project" value="TreeGrafter"/>
</dbReference>
<feature type="region of interest" description="Disordered" evidence="1">
    <location>
        <begin position="67"/>
        <end position="88"/>
    </location>
</feature>
<dbReference type="GO" id="GO:0016020">
    <property type="term" value="C:membrane"/>
    <property type="evidence" value="ECO:0007669"/>
    <property type="project" value="TreeGrafter"/>
</dbReference>
<feature type="compositionally biased region" description="Low complexity" evidence="1">
    <location>
        <begin position="170"/>
        <end position="185"/>
    </location>
</feature>